<evidence type="ECO:0000313" key="4">
    <source>
        <dbReference type="Proteomes" id="UP001056255"/>
    </source>
</evidence>
<organism evidence="3 4">
    <name type="scientific">Grimontia kaedaensis</name>
    <dbReference type="NCBI Taxonomy" id="2872157"/>
    <lineage>
        <taxon>Bacteria</taxon>
        <taxon>Pseudomonadati</taxon>
        <taxon>Pseudomonadota</taxon>
        <taxon>Gammaproteobacteria</taxon>
        <taxon>Vibrionales</taxon>
        <taxon>Vibrionaceae</taxon>
        <taxon>Grimontia</taxon>
    </lineage>
</organism>
<proteinExistence type="predicted"/>
<gene>
    <name evidence="3" type="ORF">K6Q96_21900</name>
</gene>
<evidence type="ECO:0000313" key="3">
    <source>
        <dbReference type="EMBL" id="USH04393.1"/>
    </source>
</evidence>
<feature type="region of interest" description="Disordered" evidence="1">
    <location>
        <begin position="62"/>
        <end position="82"/>
    </location>
</feature>
<evidence type="ECO:0000256" key="1">
    <source>
        <dbReference type="SAM" id="MobiDB-lite"/>
    </source>
</evidence>
<evidence type="ECO:0000256" key="2">
    <source>
        <dbReference type="SAM" id="SignalP"/>
    </source>
</evidence>
<accession>A0ABY4WZL2</accession>
<keyword evidence="4" id="KW-1185">Reference proteome</keyword>
<reference evidence="3" key="1">
    <citation type="submission" date="2021-08" db="EMBL/GenBank/DDBJ databases">
        <authorList>
            <person name="Sakaguchi M."/>
            <person name="Kikuchi T."/>
            <person name="Urbanczyk H."/>
        </authorList>
    </citation>
    <scope>NUCLEOTIDE SEQUENCE</scope>
    <source>
        <strain evidence="3">020920N</strain>
    </source>
</reference>
<dbReference type="EMBL" id="CP082276">
    <property type="protein sequence ID" value="USH04393.1"/>
    <property type="molecule type" value="Genomic_DNA"/>
</dbReference>
<keyword evidence="2" id="KW-0732">Signal</keyword>
<sequence length="82" mass="9215">MFLLFVLAFGLSTVSVLHALEHHEDIHAGHQCTIYESIHHAVLHADTDILILPEPQPVRSFEDKTTLRTASVRPRTRSPPVP</sequence>
<dbReference type="Proteomes" id="UP001056255">
    <property type="component" value="Chromosome II"/>
</dbReference>
<feature type="signal peptide" evidence="2">
    <location>
        <begin position="1"/>
        <end position="19"/>
    </location>
</feature>
<feature type="chain" id="PRO_5046761282" evidence="2">
    <location>
        <begin position="20"/>
        <end position="82"/>
    </location>
</feature>
<name>A0ABY4WZL2_9GAMM</name>
<protein>
    <submittedName>
        <fullName evidence="3">DUF2607 domain-containing protein</fullName>
    </submittedName>
</protein>